<evidence type="ECO:0000313" key="2">
    <source>
        <dbReference type="Proteomes" id="UP000673691"/>
    </source>
</evidence>
<proteinExistence type="predicted"/>
<reference evidence="1 2" key="1">
    <citation type="journal article" name="Sci. Rep.">
        <title>Genome-scale phylogenetic analyses confirm Olpidium as the closest living zoosporic fungus to the non-flagellated, terrestrial fungi.</title>
        <authorList>
            <person name="Chang Y."/>
            <person name="Rochon D."/>
            <person name="Sekimoto S."/>
            <person name="Wang Y."/>
            <person name="Chovatia M."/>
            <person name="Sandor L."/>
            <person name="Salamov A."/>
            <person name="Grigoriev I.V."/>
            <person name="Stajich J.E."/>
            <person name="Spatafora J.W."/>
        </authorList>
    </citation>
    <scope>NUCLEOTIDE SEQUENCE [LARGE SCALE GENOMIC DNA]</scope>
    <source>
        <strain evidence="1">S191</strain>
    </source>
</reference>
<protein>
    <submittedName>
        <fullName evidence="1">Uncharacterized protein</fullName>
    </submittedName>
</protein>
<organism evidence="1 2">
    <name type="scientific">Olpidium bornovanus</name>
    <dbReference type="NCBI Taxonomy" id="278681"/>
    <lineage>
        <taxon>Eukaryota</taxon>
        <taxon>Fungi</taxon>
        <taxon>Fungi incertae sedis</taxon>
        <taxon>Olpidiomycota</taxon>
        <taxon>Olpidiomycotina</taxon>
        <taxon>Olpidiomycetes</taxon>
        <taxon>Olpidiales</taxon>
        <taxon>Olpidiaceae</taxon>
        <taxon>Olpidium</taxon>
    </lineage>
</organism>
<sequence>MEEPQCNGCRAIIHEGNVVAFGEGIWHLDWWVMNSPLTNFFFEFPMPEMQRYGEVRFKLGLAVERHPCLRELQLPMRVLRKRYSGRGFHDRYWLVAPATNRLSS</sequence>
<dbReference type="Proteomes" id="UP000673691">
    <property type="component" value="Unassembled WGS sequence"/>
</dbReference>
<accession>A0A8H7ZW99</accession>
<evidence type="ECO:0000313" key="1">
    <source>
        <dbReference type="EMBL" id="KAG5460561.1"/>
    </source>
</evidence>
<keyword evidence="2" id="KW-1185">Reference proteome</keyword>
<name>A0A8H7ZW99_9FUNG</name>
<dbReference type="OrthoDB" id="79452at2759"/>
<gene>
    <name evidence="1" type="ORF">BJ554DRAFT_7378</name>
</gene>
<dbReference type="AlphaFoldDB" id="A0A8H7ZW99"/>
<comment type="caution">
    <text evidence="1">The sequence shown here is derived from an EMBL/GenBank/DDBJ whole genome shotgun (WGS) entry which is preliminary data.</text>
</comment>
<dbReference type="EMBL" id="JAEFCI010005045">
    <property type="protein sequence ID" value="KAG5460561.1"/>
    <property type="molecule type" value="Genomic_DNA"/>
</dbReference>